<evidence type="ECO:0000313" key="9">
    <source>
        <dbReference type="Proteomes" id="UP000642910"/>
    </source>
</evidence>
<dbReference type="Pfam" id="PF02465">
    <property type="entry name" value="FliD_N"/>
    <property type="match status" value="1"/>
</dbReference>
<dbReference type="PANTHER" id="PTHR30288">
    <property type="entry name" value="FLAGELLAR CAP/ASSEMBLY PROTEIN FLID"/>
    <property type="match status" value="1"/>
</dbReference>
<name>A0ABS0F461_9BACL</name>
<keyword evidence="5" id="KW-0964">Secreted</keyword>
<keyword evidence="8" id="KW-0282">Flagellum</keyword>
<keyword evidence="8" id="KW-0969">Cilium</keyword>
<gene>
    <name evidence="8" type="primary">fliD</name>
    <name evidence="8" type="ORF">IW967_09335</name>
</gene>
<evidence type="ECO:0000256" key="2">
    <source>
        <dbReference type="ARBA" id="ARBA00011255"/>
    </source>
</evidence>
<keyword evidence="9" id="KW-1185">Reference proteome</keyword>
<feature type="domain" description="Flagellar hook-associated protein 2 N-terminal" evidence="6">
    <location>
        <begin position="32"/>
        <end position="128"/>
    </location>
</feature>
<dbReference type="InterPro" id="IPR010810">
    <property type="entry name" value="Flagellin_hook_IN_motif"/>
</dbReference>
<sequence length="530" mass="54961">MSMNISSSNSSNLQTAASLLQQLNTISNPAGTGLPVSQYVQDLQEILQQELEAPIQNQISTLQSQQNAYSALQSALQTFQQATETLASLQSWSTTSASSTNSSVATVSVSPGANVGTYNIQVSQLAQAEMQVQTANMQTSATGTSSLAAGTLSIQPTHLNNGQAVQISISSGESLQDIANAVNQYTQQTGVAASVVSNGQGGYFLALSSIQTGSNYGFQVTDTVGGGSGGQFGFQVLSNAQDAEIVLGSPSGTSSSGSSGTTVTLTSSTNTFQNMIPGLTINAISTGSTTLSVVENTSGAKSAVTTWMNAYNTLVDTLRQDTEYTAPSSGATNGSSPTVGPLFGDPLAQSMVSELASQAMQTVSAVNSQMNSLASIGIVLDPSNGHLEFQSPSGFSSAVGTLPDGQQMFDQALTNNLSDVEQLFGVVNTTASQAIPTSGVLGNLYNYINVLLEGNPNGTGQSPISTAVQSLSQQQSTLQNYLNTVQQQIQQRVQQYEAQLNQLNEVMAQMQAQMQQLSAMFGQSSNKPTG</sequence>
<dbReference type="Pfam" id="PF07195">
    <property type="entry name" value="FliD_C"/>
    <property type="match status" value="1"/>
</dbReference>
<keyword evidence="4 5" id="KW-0975">Bacterial flagellum</keyword>
<dbReference type="EMBL" id="JADPKZ010000040">
    <property type="protein sequence ID" value="MBF8378067.1"/>
    <property type="molecule type" value="Genomic_DNA"/>
</dbReference>
<proteinExistence type="inferred from homology"/>
<dbReference type="InterPro" id="IPR010809">
    <property type="entry name" value="FliD_C"/>
</dbReference>
<keyword evidence="8" id="KW-0966">Cell projection</keyword>
<reference evidence="8 9" key="1">
    <citation type="submission" date="2020-11" db="EMBL/GenBank/DDBJ databases">
        <title>Genomic insight of Alicyclobacillus mali FL 18 reveals a new arsenic-resistant strain, with potential in environmental biotechnology.</title>
        <authorList>
            <person name="Fiorentino G."/>
            <person name="Gallo G."/>
            <person name="Aulitto M."/>
        </authorList>
    </citation>
    <scope>NUCLEOTIDE SEQUENCE [LARGE SCALE GENOMIC DNA]</scope>
    <source>
        <strain evidence="8 9">FL 18</strain>
    </source>
</reference>
<keyword evidence="3 5" id="KW-0175">Coiled coil</keyword>
<evidence type="ECO:0000259" key="6">
    <source>
        <dbReference type="Pfam" id="PF02465"/>
    </source>
</evidence>
<comment type="similarity">
    <text evidence="1 5">Belongs to the FliD family.</text>
</comment>
<comment type="caution">
    <text evidence="8">The sequence shown here is derived from an EMBL/GenBank/DDBJ whole genome shotgun (WGS) entry which is preliminary data.</text>
</comment>
<evidence type="ECO:0000256" key="1">
    <source>
        <dbReference type="ARBA" id="ARBA00009764"/>
    </source>
</evidence>
<dbReference type="Gene3D" id="3.30.70.2120">
    <property type="match status" value="1"/>
</dbReference>
<evidence type="ECO:0000256" key="4">
    <source>
        <dbReference type="ARBA" id="ARBA00023143"/>
    </source>
</evidence>
<organism evidence="8 9">
    <name type="scientific">Alicyclobacillus mali</name>
    <name type="common">ex Roth et al. 2021</name>
    <dbReference type="NCBI Taxonomy" id="1123961"/>
    <lineage>
        <taxon>Bacteria</taxon>
        <taxon>Bacillati</taxon>
        <taxon>Bacillota</taxon>
        <taxon>Bacilli</taxon>
        <taxon>Bacillales</taxon>
        <taxon>Alicyclobacillaceae</taxon>
        <taxon>Alicyclobacillus</taxon>
    </lineage>
</organism>
<protein>
    <recommendedName>
        <fullName evidence="5">Flagellar hook-associated protein 2</fullName>
        <shortName evidence="5">HAP2</shortName>
    </recommendedName>
    <alternativeName>
        <fullName evidence="5">Flagellar cap protein</fullName>
    </alternativeName>
</protein>
<dbReference type="Pfam" id="PF07196">
    <property type="entry name" value="Flagellin_IN"/>
    <property type="match status" value="1"/>
</dbReference>
<dbReference type="InterPro" id="IPR040026">
    <property type="entry name" value="FliD"/>
</dbReference>
<comment type="function">
    <text evidence="5">Required for morphogenesis and for the elongation of the flagellar filament by facilitating polymerization of the flagellin monomers at the tip of growing filament. Forms a capping structure, which prevents flagellin subunits (transported through the central channel of the flagellum) from leaking out without polymerization at the distal end.</text>
</comment>
<evidence type="ECO:0000256" key="5">
    <source>
        <dbReference type="RuleBase" id="RU362066"/>
    </source>
</evidence>
<evidence type="ECO:0000256" key="3">
    <source>
        <dbReference type="ARBA" id="ARBA00023054"/>
    </source>
</evidence>
<dbReference type="RefSeq" id="WP_067850345.1">
    <property type="nucleotide sequence ID" value="NZ_JADPKZ010000040.1"/>
</dbReference>
<dbReference type="Proteomes" id="UP000642910">
    <property type="component" value="Unassembled WGS sequence"/>
</dbReference>
<comment type="subcellular location">
    <subcellularLocation>
        <location evidence="5">Secreted</location>
    </subcellularLocation>
    <subcellularLocation>
        <location evidence="5">Bacterial flagellum</location>
    </subcellularLocation>
</comment>
<dbReference type="InterPro" id="IPR003481">
    <property type="entry name" value="FliD_N"/>
</dbReference>
<evidence type="ECO:0000259" key="7">
    <source>
        <dbReference type="Pfam" id="PF07195"/>
    </source>
</evidence>
<feature type="domain" description="Flagellar hook-associated protein 2 C-terminal" evidence="7">
    <location>
        <begin position="263"/>
        <end position="512"/>
    </location>
</feature>
<dbReference type="PANTHER" id="PTHR30288:SF0">
    <property type="entry name" value="FLAGELLAR HOOK-ASSOCIATED PROTEIN 2"/>
    <property type="match status" value="1"/>
</dbReference>
<feature type="coiled-coil region" evidence="5">
    <location>
        <begin position="486"/>
        <end position="520"/>
    </location>
</feature>
<evidence type="ECO:0000313" key="8">
    <source>
        <dbReference type="EMBL" id="MBF8378067.1"/>
    </source>
</evidence>
<comment type="subunit">
    <text evidence="2 5">Homopentamer.</text>
</comment>
<accession>A0ABS0F461</accession>